<evidence type="ECO:0000256" key="5">
    <source>
        <dbReference type="ARBA" id="ARBA00022692"/>
    </source>
</evidence>
<evidence type="ECO:0000256" key="13">
    <source>
        <dbReference type="ARBA" id="ARBA00050291"/>
    </source>
</evidence>
<protein>
    <recommendedName>
        <fullName evidence="11">Mitochondrial 2-oxoglutarate/malate carrier protein</fullName>
    </recommendedName>
</protein>
<keyword evidence="4" id="KW-0050">Antiport</keyword>
<comment type="catalytic activity">
    <reaction evidence="15">
        <text>succinate(in) + 2-oxoglutarate(out) = succinate(out) + 2-oxoglutarate(in)</text>
        <dbReference type="Rhea" id="RHEA:71595"/>
        <dbReference type="ChEBI" id="CHEBI:16810"/>
        <dbReference type="ChEBI" id="CHEBI:30031"/>
    </reaction>
</comment>
<evidence type="ECO:0000256" key="4">
    <source>
        <dbReference type="ARBA" id="ARBA00022449"/>
    </source>
</evidence>
<feature type="repeat" description="Solcar" evidence="16">
    <location>
        <begin position="104"/>
        <end position="195"/>
    </location>
</feature>
<dbReference type="PROSITE" id="PS50920">
    <property type="entry name" value="SOLCAR"/>
    <property type="match status" value="3"/>
</dbReference>
<dbReference type="FunFam" id="1.50.40.10:FF:000013">
    <property type="entry name" value="Mitochondrial 2-oxoglutarate/malate carrier protein-like protein"/>
    <property type="match status" value="1"/>
</dbReference>
<evidence type="ECO:0000256" key="16">
    <source>
        <dbReference type="PROSITE-ProRule" id="PRU00282"/>
    </source>
</evidence>
<feature type="repeat" description="Solcar" evidence="16">
    <location>
        <begin position="204"/>
        <end position="293"/>
    </location>
</feature>
<evidence type="ECO:0000256" key="7">
    <source>
        <dbReference type="ARBA" id="ARBA00022989"/>
    </source>
</evidence>
<comment type="similarity">
    <text evidence="2 17">Belongs to the mitochondrial carrier (TC 2.A.29) family.</text>
</comment>
<reference evidence="18" key="1">
    <citation type="submission" date="2021-01" db="UniProtKB">
        <authorList>
            <consortium name="EnsemblMetazoa"/>
        </authorList>
    </citation>
    <scope>IDENTIFICATION</scope>
</reference>
<evidence type="ECO:0000256" key="10">
    <source>
        <dbReference type="ARBA" id="ARBA00036491"/>
    </source>
</evidence>
<evidence type="ECO:0000256" key="6">
    <source>
        <dbReference type="ARBA" id="ARBA00022737"/>
    </source>
</evidence>
<evidence type="ECO:0000256" key="3">
    <source>
        <dbReference type="ARBA" id="ARBA00022448"/>
    </source>
</evidence>
<evidence type="ECO:0000313" key="19">
    <source>
        <dbReference type="Proteomes" id="UP000594262"/>
    </source>
</evidence>
<comment type="catalytic activity">
    <reaction evidence="10">
        <text>(S)-malate(in) + 2-oxoglutarate(out) = (S)-malate(out) + 2-oxoglutarate(in)</text>
        <dbReference type="Rhea" id="RHEA:71587"/>
        <dbReference type="ChEBI" id="CHEBI:15589"/>
        <dbReference type="ChEBI" id="CHEBI:16810"/>
    </reaction>
</comment>
<evidence type="ECO:0000256" key="15">
    <source>
        <dbReference type="ARBA" id="ARBA00052710"/>
    </source>
</evidence>
<keyword evidence="9 16" id="KW-0472">Membrane</keyword>
<keyword evidence="6" id="KW-0677">Repeat</keyword>
<dbReference type="GO" id="GO:0006869">
    <property type="term" value="P:lipid transport"/>
    <property type="evidence" value="ECO:0007669"/>
    <property type="project" value="UniProtKB-KW"/>
</dbReference>
<keyword evidence="5 16" id="KW-0812">Transmembrane</keyword>
<evidence type="ECO:0000256" key="9">
    <source>
        <dbReference type="ARBA" id="ARBA00023136"/>
    </source>
</evidence>
<comment type="subcellular location">
    <subcellularLocation>
        <location evidence="1">Membrane</location>
        <topology evidence="1">Multi-pass membrane protein</topology>
    </subcellularLocation>
</comment>
<dbReference type="InterPro" id="IPR002067">
    <property type="entry name" value="MCP"/>
</dbReference>
<dbReference type="RefSeq" id="XP_066926471.1">
    <property type="nucleotide sequence ID" value="XM_067070370.1"/>
</dbReference>
<dbReference type="GO" id="GO:0015297">
    <property type="term" value="F:antiporter activity"/>
    <property type="evidence" value="ECO:0007669"/>
    <property type="project" value="UniProtKB-KW"/>
</dbReference>
<dbReference type="OrthoDB" id="448427at2759"/>
<dbReference type="PANTHER" id="PTHR45618">
    <property type="entry name" value="MITOCHONDRIAL DICARBOXYLATE CARRIER-RELATED"/>
    <property type="match status" value="1"/>
</dbReference>
<keyword evidence="3 17" id="KW-0813">Transport</keyword>
<dbReference type="Gene3D" id="1.50.40.10">
    <property type="entry name" value="Mitochondrial carrier domain"/>
    <property type="match status" value="1"/>
</dbReference>
<name>A0A7M5WJ54_9CNID</name>
<dbReference type="InterPro" id="IPR050391">
    <property type="entry name" value="Mito_Metabolite_Transporter"/>
</dbReference>
<proteinExistence type="inferred from homology"/>
<comment type="catalytic activity">
    <reaction evidence="14">
        <text>malonate(in) + 2-oxoglutarate(out) = malonate(out) + 2-oxoglutarate(in)</text>
        <dbReference type="Rhea" id="RHEA:71591"/>
        <dbReference type="ChEBI" id="CHEBI:15792"/>
        <dbReference type="ChEBI" id="CHEBI:16810"/>
    </reaction>
</comment>
<evidence type="ECO:0000313" key="18">
    <source>
        <dbReference type="EnsemblMetazoa" id="CLYHEMP003521.1"/>
    </source>
</evidence>
<dbReference type="Proteomes" id="UP000594262">
    <property type="component" value="Unplaced"/>
</dbReference>
<dbReference type="EnsemblMetazoa" id="CLYHEMT003521.1">
    <property type="protein sequence ID" value="CLYHEMP003521.1"/>
    <property type="gene ID" value="CLYHEMG003521"/>
</dbReference>
<keyword evidence="8" id="KW-0445">Lipid transport</keyword>
<dbReference type="SUPFAM" id="SSF103506">
    <property type="entry name" value="Mitochondrial carrier"/>
    <property type="match status" value="1"/>
</dbReference>
<feature type="repeat" description="Solcar" evidence="16">
    <location>
        <begin position="7"/>
        <end position="96"/>
    </location>
</feature>
<evidence type="ECO:0000256" key="17">
    <source>
        <dbReference type="RuleBase" id="RU000488"/>
    </source>
</evidence>
<dbReference type="InterPro" id="IPR018108">
    <property type="entry name" value="MCP_transmembrane"/>
</dbReference>
<organism evidence="18 19">
    <name type="scientific">Clytia hemisphaerica</name>
    <dbReference type="NCBI Taxonomy" id="252671"/>
    <lineage>
        <taxon>Eukaryota</taxon>
        <taxon>Metazoa</taxon>
        <taxon>Cnidaria</taxon>
        <taxon>Hydrozoa</taxon>
        <taxon>Hydroidolina</taxon>
        <taxon>Leptothecata</taxon>
        <taxon>Obeliida</taxon>
        <taxon>Clytiidae</taxon>
        <taxon>Clytia</taxon>
    </lineage>
</organism>
<dbReference type="GeneID" id="136813873"/>
<evidence type="ECO:0000256" key="2">
    <source>
        <dbReference type="ARBA" id="ARBA00006375"/>
    </source>
</evidence>
<dbReference type="PRINTS" id="PR00784">
    <property type="entry name" value="MTUNCOUPLING"/>
</dbReference>
<dbReference type="AlphaFoldDB" id="A0A7M5WJ54"/>
<evidence type="ECO:0000256" key="1">
    <source>
        <dbReference type="ARBA" id="ARBA00004141"/>
    </source>
</evidence>
<sequence length="300" mass="33099">MSNNIEIPKYVRFMMGGGAGMAATCVVQPLDLVKTRMQMSGIGGGAREHKTAFHALINIARSEGPISLYNGLSAGLLRQATYTTTRLGIYTTLMDSFKKPGENVSFLQKCAFGMIAGGTGAFVGTPAELALIRMTSDGRLPKNEQRGYKNVFDALFRVVKEEGVLTLWRGCLPTITRAIFVNAAQLATYSQVKQYLLTLKYFDDNVFCHFCASMVSGLATTWASLPPDIVKTRIQSMKYIDGKPEYKGGLDVLTKVVRNEGVFALWKGFTPCYLRIGPHTVLTFIILEQFQNIAKKRYAS</sequence>
<keyword evidence="7" id="KW-1133">Transmembrane helix</keyword>
<evidence type="ECO:0000256" key="11">
    <source>
        <dbReference type="ARBA" id="ARBA00040264"/>
    </source>
</evidence>
<dbReference type="GO" id="GO:0016020">
    <property type="term" value="C:membrane"/>
    <property type="evidence" value="ECO:0007669"/>
    <property type="project" value="UniProtKB-SubCell"/>
</dbReference>
<keyword evidence="19" id="KW-1185">Reference proteome</keyword>
<dbReference type="Pfam" id="PF00153">
    <property type="entry name" value="Mito_carr"/>
    <property type="match status" value="3"/>
</dbReference>
<comment type="catalytic activity">
    <reaction evidence="12">
        <text>oxaloacetate(in) + 2-oxoglutarate(out) = oxaloacetate(out) + 2-oxoglutarate(in)</text>
        <dbReference type="Rhea" id="RHEA:71603"/>
        <dbReference type="ChEBI" id="CHEBI:16452"/>
        <dbReference type="ChEBI" id="CHEBI:16810"/>
    </reaction>
</comment>
<dbReference type="InterPro" id="IPR023395">
    <property type="entry name" value="MCP_dom_sf"/>
</dbReference>
<evidence type="ECO:0000256" key="14">
    <source>
        <dbReference type="ARBA" id="ARBA00052538"/>
    </source>
</evidence>
<comment type="catalytic activity">
    <reaction evidence="13">
        <text>maleate(in) + 2-oxoglutarate(out) = maleate(out) + 2-oxoglutarate(in)</text>
        <dbReference type="Rhea" id="RHEA:71599"/>
        <dbReference type="ChEBI" id="CHEBI:16810"/>
        <dbReference type="ChEBI" id="CHEBI:30780"/>
    </reaction>
</comment>
<evidence type="ECO:0000256" key="8">
    <source>
        <dbReference type="ARBA" id="ARBA00023055"/>
    </source>
</evidence>
<accession>A0A7M5WJ54</accession>
<evidence type="ECO:0000256" key="12">
    <source>
        <dbReference type="ARBA" id="ARBA00050120"/>
    </source>
</evidence>